<feature type="transmembrane region" description="Helical" evidence="1">
    <location>
        <begin position="72"/>
        <end position="92"/>
    </location>
</feature>
<reference evidence="2 3" key="1">
    <citation type="submission" date="2014-09" db="EMBL/GenBank/DDBJ databases">
        <title>Genome sequences of Lysobacter dokdonensis DS-58.</title>
        <authorList>
            <person name="Kim J.F."/>
            <person name="Kwak M.-J."/>
        </authorList>
    </citation>
    <scope>NUCLEOTIDE SEQUENCE [LARGE SCALE GENOMIC DNA]</scope>
    <source>
        <strain evidence="2 3">DS-58</strain>
    </source>
</reference>
<protein>
    <recommendedName>
        <fullName evidence="4">Transmembrane protein</fullName>
    </recommendedName>
</protein>
<dbReference type="Proteomes" id="UP000030518">
    <property type="component" value="Unassembled WGS sequence"/>
</dbReference>
<feature type="transmembrane region" description="Helical" evidence="1">
    <location>
        <begin position="37"/>
        <end position="60"/>
    </location>
</feature>
<gene>
    <name evidence="2" type="ORF">LF41_2858</name>
</gene>
<proteinExistence type="predicted"/>
<evidence type="ECO:0000256" key="1">
    <source>
        <dbReference type="SAM" id="Phobius"/>
    </source>
</evidence>
<dbReference type="PATRIC" id="fig|1300345.3.peg.1410"/>
<dbReference type="STRING" id="1300345.LF41_2858"/>
<evidence type="ECO:0000313" key="2">
    <source>
        <dbReference type="EMBL" id="KGQ19212.1"/>
    </source>
</evidence>
<keyword evidence="1" id="KW-0472">Membrane</keyword>
<evidence type="ECO:0008006" key="4">
    <source>
        <dbReference type="Google" id="ProtNLM"/>
    </source>
</evidence>
<dbReference type="AlphaFoldDB" id="A0A0A2WKH5"/>
<accession>A0A0A2WKH5</accession>
<evidence type="ECO:0000313" key="3">
    <source>
        <dbReference type="Proteomes" id="UP000030518"/>
    </source>
</evidence>
<keyword evidence="1" id="KW-1133">Transmembrane helix</keyword>
<organism evidence="2 3">
    <name type="scientific">Lysobacter dokdonensis DS-58</name>
    <dbReference type="NCBI Taxonomy" id="1300345"/>
    <lineage>
        <taxon>Bacteria</taxon>
        <taxon>Pseudomonadati</taxon>
        <taxon>Pseudomonadota</taxon>
        <taxon>Gammaproteobacteria</taxon>
        <taxon>Lysobacterales</taxon>
        <taxon>Lysobacteraceae</taxon>
        <taxon>Noviluteimonas</taxon>
    </lineage>
</organism>
<keyword evidence="3" id="KW-1185">Reference proteome</keyword>
<sequence>MPKNRTLSIVLGVAFAWLVVATIVALEVWPRWPETGAGWIALVLFGPPIYVLTEIGSAWLWAKSGVDAIPAYARIGVGVVVGGAYLVLLLALQHAMGA</sequence>
<keyword evidence="1" id="KW-0812">Transmembrane</keyword>
<dbReference type="OrthoDB" id="9770329at2"/>
<dbReference type="EMBL" id="JRKJ01000008">
    <property type="protein sequence ID" value="KGQ19212.1"/>
    <property type="molecule type" value="Genomic_DNA"/>
</dbReference>
<comment type="caution">
    <text evidence="2">The sequence shown here is derived from an EMBL/GenBank/DDBJ whole genome shotgun (WGS) entry which is preliminary data.</text>
</comment>
<name>A0A0A2WKH5_9GAMM</name>
<dbReference type="RefSeq" id="WP_036168026.1">
    <property type="nucleotide sequence ID" value="NZ_JRKJ01000008.1"/>
</dbReference>